<dbReference type="InterPro" id="IPR036291">
    <property type="entry name" value="NAD(P)-bd_dom_sf"/>
</dbReference>
<dbReference type="Gene3D" id="3.40.50.720">
    <property type="entry name" value="NAD(P)-binding Rossmann-like Domain"/>
    <property type="match status" value="1"/>
</dbReference>
<dbReference type="GO" id="GO:0016491">
    <property type="term" value="F:oxidoreductase activity"/>
    <property type="evidence" value="ECO:0007669"/>
    <property type="project" value="UniProtKB-KW"/>
</dbReference>
<organism evidence="3">
    <name type="scientific">marine metagenome</name>
    <dbReference type="NCBI Taxonomy" id="408172"/>
    <lineage>
        <taxon>unclassified sequences</taxon>
        <taxon>metagenomes</taxon>
        <taxon>ecological metagenomes</taxon>
    </lineage>
</organism>
<dbReference type="PANTHER" id="PTHR43639">
    <property type="entry name" value="OXIDOREDUCTASE, SHORT-CHAIN DEHYDROGENASE/REDUCTASE FAMILY (AFU_ORTHOLOGUE AFUA_5G02870)"/>
    <property type="match status" value="1"/>
</dbReference>
<evidence type="ECO:0000256" key="1">
    <source>
        <dbReference type="ARBA" id="ARBA00006484"/>
    </source>
</evidence>
<dbReference type="PRINTS" id="PR00081">
    <property type="entry name" value="GDHRDH"/>
</dbReference>
<sequence length="265" mass="28024">MNNNISKEVFKMSNYRFSEGAAIVFGGSGGLGSGVVELLSKSGTDVAFTYLSNKEAADKNIAMVEANGQRSMAMCVDLLDLEQVEDFVAKSREEFGRIHSVVFATGPFLNILPIMDADPDVFYKTLDTDVKGFYHVMRAVVPALREGGGGSITALTTAAIHKYISTDGLSSIPKAGVQHLCTAIAREEGQHGIRANCVAVGLIAIGLSQEIDSPPGGILDQWMQQVPLARAGAPAELFDTVVFLASENAGYITGQSLPVDGGYSA</sequence>
<gene>
    <name evidence="3" type="ORF">METZ01_LOCUS95517</name>
</gene>
<reference evidence="3" key="1">
    <citation type="submission" date="2018-05" db="EMBL/GenBank/DDBJ databases">
        <authorList>
            <person name="Lanie J.A."/>
            <person name="Ng W.-L."/>
            <person name="Kazmierczak K.M."/>
            <person name="Andrzejewski T.M."/>
            <person name="Davidsen T.M."/>
            <person name="Wayne K.J."/>
            <person name="Tettelin H."/>
            <person name="Glass J.I."/>
            <person name="Rusch D."/>
            <person name="Podicherti R."/>
            <person name="Tsui H.-C.T."/>
            <person name="Winkler M.E."/>
        </authorList>
    </citation>
    <scope>NUCLEOTIDE SEQUENCE</scope>
</reference>
<keyword evidence="2" id="KW-0560">Oxidoreductase</keyword>
<dbReference type="Pfam" id="PF13561">
    <property type="entry name" value="adh_short_C2"/>
    <property type="match status" value="1"/>
</dbReference>
<comment type="similarity">
    <text evidence="1">Belongs to the short-chain dehydrogenases/reductases (SDR) family.</text>
</comment>
<proteinExistence type="inferred from homology"/>
<dbReference type="EMBL" id="UINC01009515">
    <property type="protein sequence ID" value="SVA42663.1"/>
    <property type="molecule type" value="Genomic_DNA"/>
</dbReference>
<protein>
    <recommendedName>
        <fullName evidence="4">Dehydrogenase</fullName>
    </recommendedName>
</protein>
<evidence type="ECO:0008006" key="4">
    <source>
        <dbReference type="Google" id="ProtNLM"/>
    </source>
</evidence>
<dbReference type="InterPro" id="IPR002347">
    <property type="entry name" value="SDR_fam"/>
</dbReference>
<dbReference type="AlphaFoldDB" id="A0A381VSV4"/>
<dbReference type="SUPFAM" id="SSF51735">
    <property type="entry name" value="NAD(P)-binding Rossmann-fold domains"/>
    <property type="match status" value="1"/>
</dbReference>
<evidence type="ECO:0000256" key="2">
    <source>
        <dbReference type="ARBA" id="ARBA00023002"/>
    </source>
</evidence>
<dbReference type="PANTHER" id="PTHR43639:SF1">
    <property type="entry name" value="SHORT-CHAIN DEHYDROGENASE_REDUCTASE FAMILY PROTEIN"/>
    <property type="match status" value="1"/>
</dbReference>
<evidence type="ECO:0000313" key="3">
    <source>
        <dbReference type="EMBL" id="SVA42663.1"/>
    </source>
</evidence>
<dbReference type="CDD" id="cd05233">
    <property type="entry name" value="SDR_c"/>
    <property type="match status" value="1"/>
</dbReference>
<name>A0A381VSV4_9ZZZZ</name>
<accession>A0A381VSV4</accession>